<accession>X0ZVY8</accession>
<dbReference type="AlphaFoldDB" id="X0ZVY8"/>
<evidence type="ECO:0000313" key="2">
    <source>
        <dbReference type="EMBL" id="GAG52256.1"/>
    </source>
</evidence>
<protein>
    <submittedName>
        <fullName evidence="2">Uncharacterized protein</fullName>
    </submittedName>
</protein>
<keyword evidence="1" id="KW-0472">Membrane</keyword>
<evidence type="ECO:0000256" key="1">
    <source>
        <dbReference type="SAM" id="Phobius"/>
    </source>
</evidence>
<feature type="transmembrane region" description="Helical" evidence="1">
    <location>
        <begin position="7"/>
        <end position="29"/>
    </location>
</feature>
<organism evidence="2">
    <name type="scientific">marine sediment metagenome</name>
    <dbReference type="NCBI Taxonomy" id="412755"/>
    <lineage>
        <taxon>unclassified sequences</taxon>
        <taxon>metagenomes</taxon>
        <taxon>ecological metagenomes</taxon>
    </lineage>
</organism>
<dbReference type="EMBL" id="BARS01053544">
    <property type="protein sequence ID" value="GAG52256.1"/>
    <property type="molecule type" value="Genomic_DNA"/>
</dbReference>
<name>X0ZVY8_9ZZZZ</name>
<keyword evidence="1" id="KW-1133">Transmembrane helix</keyword>
<reference evidence="2" key="1">
    <citation type="journal article" date="2014" name="Front. Microbiol.">
        <title>High frequency of phylogenetically diverse reductive dehalogenase-homologous genes in deep subseafloor sedimentary metagenomes.</title>
        <authorList>
            <person name="Kawai M."/>
            <person name="Futagami T."/>
            <person name="Toyoda A."/>
            <person name="Takaki Y."/>
            <person name="Nishi S."/>
            <person name="Hori S."/>
            <person name="Arai W."/>
            <person name="Tsubouchi T."/>
            <person name="Morono Y."/>
            <person name="Uchiyama I."/>
            <person name="Ito T."/>
            <person name="Fujiyama A."/>
            <person name="Inagaki F."/>
            <person name="Takami H."/>
        </authorList>
    </citation>
    <scope>NUCLEOTIDE SEQUENCE</scope>
    <source>
        <strain evidence="2">Expedition CK06-06</strain>
    </source>
</reference>
<feature type="non-terminal residue" evidence="2">
    <location>
        <position position="30"/>
    </location>
</feature>
<sequence length="30" mass="3463">MGIWNRIVFIFYTMLGLIGIGMMIGIIYII</sequence>
<comment type="caution">
    <text evidence="2">The sequence shown here is derived from an EMBL/GenBank/DDBJ whole genome shotgun (WGS) entry which is preliminary data.</text>
</comment>
<gene>
    <name evidence="2" type="ORF">S01H1_79432</name>
</gene>
<keyword evidence="1" id="KW-0812">Transmembrane</keyword>
<proteinExistence type="predicted"/>